<sequence length="445" mass="49794">MIKSLVRIGALALPLFVLATPRPVIAKTTAPPSPQATLTRLADAFVPLVLEIGTYEPDFVDAYYGPADLRTKAEAKPRSRGALEQAASAAVVQLDRSVIPHLRDPAALGRAKALRGFYRAAAMRLAMIGGKRFPFDQEALGLFAVKPQLKPLSYYDAILAKLDRLVPGDGPLAARVDAFNDRFIVPKDRLRPVMEAAIAECRRRTLAYFDLPKEESFDLEFVTGKSWSGYNYYKGNYHSLIQVNTDLPVRIGRAVDLGCHEGYPGHHVLNIMIERNLVRGKGWHEYWVNPLYAPQSLISEGSANYGIDLAFPGEEQLAFERDTLFPLAGLDPSEAKALWDVRKATTELGASRMTLAKLYLDGTIDRAKTLELFQKYQLTTQKRAEQGIAFFDQYRSYTINYYLGQDLVRGFVERGKPDAKTRWARMRHVLSDTVMPMDLVAKPAR</sequence>
<feature type="signal peptide" evidence="1">
    <location>
        <begin position="1"/>
        <end position="19"/>
    </location>
</feature>
<keyword evidence="3" id="KW-1185">Reference proteome</keyword>
<name>A0A9X1DEG7_9SPHN</name>
<comment type="caution">
    <text evidence="2">The sequence shown here is derived from an EMBL/GenBank/DDBJ whole genome shotgun (WGS) entry which is preliminary data.</text>
</comment>
<dbReference type="RefSeq" id="WP_214624646.1">
    <property type="nucleotide sequence ID" value="NZ_JAHGAW010000010.1"/>
</dbReference>
<accession>A0A9X1DEG7</accession>
<evidence type="ECO:0008006" key="4">
    <source>
        <dbReference type="Google" id="ProtNLM"/>
    </source>
</evidence>
<evidence type="ECO:0000313" key="3">
    <source>
        <dbReference type="Proteomes" id="UP001138757"/>
    </source>
</evidence>
<evidence type="ECO:0000256" key="1">
    <source>
        <dbReference type="SAM" id="SignalP"/>
    </source>
</evidence>
<proteinExistence type="predicted"/>
<feature type="chain" id="PRO_5040780052" description="DUF885 domain-containing protein" evidence="1">
    <location>
        <begin position="20"/>
        <end position="445"/>
    </location>
</feature>
<organism evidence="2 3">
    <name type="scientific">Sphingobium nicotianae</name>
    <dbReference type="NCBI Taxonomy" id="2782607"/>
    <lineage>
        <taxon>Bacteria</taxon>
        <taxon>Pseudomonadati</taxon>
        <taxon>Pseudomonadota</taxon>
        <taxon>Alphaproteobacteria</taxon>
        <taxon>Sphingomonadales</taxon>
        <taxon>Sphingomonadaceae</taxon>
        <taxon>Sphingobium</taxon>
    </lineage>
</organism>
<dbReference type="Proteomes" id="UP001138757">
    <property type="component" value="Unassembled WGS sequence"/>
</dbReference>
<reference evidence="2" key="1">
    <citation type="submission" date="2021-05" db="EMBL/GenBank/DDBJ databases">
        <title>Genome of Sphingobium sp. strain.</title>
        <authorList>
            <person name="Fan R."/>
        </authorList>
    </citation>
    <scope>NUCLEOTIDE SEQUENCE</scope>
    <source>
        <strain evidence="2">H33</strain>
    </source>
</reference>
<keyword evidence="1" id="KW-0732">Signal</keyword>
<dbReference type="EMBL" id="JAHGAW010000010">
    <property type="protein sequence ID" value="MBT2188394.1"/>
    <property type="molecule type" value="Genomic_DNA"/>
</dbReference>
<evidence type="ECO:0000313" key="2">
    <source>
        <dbReference type="EMBL" id="MBT2188394.1"/>
    </source>
</evidence>
<gene>
    <name evidence="2" type="ORF">KK488_15675</name>
</gene>
<protein>
    <recommendedName>
        <fullName evidence="4">DUF885 domain-containing protein</fullName>
    </recommendedName>
</protein>
<dbReference type="AlphaFoldDB" id="A0A9X1DEG7"/>